<dbReference type="EMBL" id="GBRH01206802">
    <property type="protein sequence ID" value="JAD91093.1"/>
    <property type="molecule type" value="Transcribed_RNA"/>
</dbReference>
<sequence length="50" mass="5814">MVQMVAVAQQQLQEVHKSFHKEEMGNCRLHIPALLAPSSRYHLYNHASFH</sequence>
<evidence type="ECO:0000313" key="1">
    <source>
        <dbReference type="EMBL" id="JAD91093.1"/>
    </source>
</evidence>
<reference evidence="1" key="2">
    <citation type="journal article" date="2015" name="Data Brief">
        <title>Shoot transcriptome of the giant reed, Arundo donax.</title>
        <authorList>
            <person name="Barrero R.A."/>
            <person name="Guerrero F.D."/>
            <person name="Moolhuijzen P."/>
            <person name="Goolsby J.A."/>
            <person name="Tidwell J."/>
            <person name="Bellgard S.E."/>
            <person name="Bellgard M.I."/>
        </authorList>
    </citation>
    <scope>NUCLEOTIDE SEQUENCE</scope>
    <source>
        <tissue evidence="1">Shoot tissue taken approximately 20 cm above the soil surface</tissue>
    </source>
</reference>
<organism evidence="1">
    <name type="scientific">Arundo donax</name>
    <name type="common">Giant reed</name>
    <name type="synonym">Donax arundinaceus</name>
    <dbReference type="NCBI Taxonomy" id="35708"/>
    <lineage>
        <taxon>Eukaryota</taxon>
        <taxon>Viridiplantae</taxon>
        <taxon>Streptophyta</taxon>
        <taxon>Embryophyta</taxon>
        <taxon>Tracheophyta</taxon>
        <taxon>Spermatophyta</taxon>
        <taxon>Magnoliopsida</taxon>
        <taxon>Liliopsida</taxon>
        <taxon>Poales</taxon>
        <taxon>Poaceae</taxon>
        <taxon>PACMAD clade</taxon>
        <taxon>Arundinoideae</taxon>
        <taxon>Arundineae</taxon>
        <taxon>Arundo</taxon>
    </lineage>
</organism>
<name>A0A0A9DWQ0_ARUDO</name>
<accession>A0A0A9DWQ0</accession>
<protein>
    <submittedName>
        <fullName evidence="1">Uncharacterized protein</fullName>
    </submittedName>
</protein>
<proteinExistence type="predicted"/>
<dbReference type="AlphaFoldDB" id="A0A0A9DWQ0"/>
<reference evidence="1" key="1">
    <citation type="submission" date="2014-09" db="EMBL/GenBank/DDBJ databases">
        <authorList>
            <person name="Magalhaes I.L.F."/>
            <person name="Oliveira U."/>
            <person name="Santos F.R."/>
            <person name="Vidigal T.H.D.A."/>
            <person name="Brescovit A.D."/>
            <person name="Santos A.J."/>
        </authorList>
    </citation>
    <scope>NUCLEOTIDE SEQUENCE</scope>
    <source>
        <tissue evidence="1">Shoot tissue taken approximately 20 cm above the soil surface</tissue>
    </source>
</reference>